<name>A0ABS5AN15_9PSEU</name>
<sequence>MMWPIKLAVAGSVHTAREVFQRGEEETRARLHADVVRLTLAMDAVLELHPVDGDGLCRACATQDRSLIGMLRSWLFGDDNAVLCRAWQAAHAELVREDHSPGRHRLTREPLTSAA</sequence>
<reference evidence="1 2" key="1">
    <citation type="submission" date="2021-03" db="EMBL/GenBank/DDBJ databases">
        <title>Sequencing the genomes of 1000 actinobacteria strains.</title>
        <authorList>
            <person name="Klenk H.-P."/>
        </authorList>
    </citation>
    <scope>NUCLEOTIDE SEQUENCE [LARGE SCALE GENOMIC DNA]</scope>
    <source>
        <strain evidence="1 2">DSM 44580</strain>
    </source>
</reference>
<dbReference type="RefSeq" id="WP_209707452.1">
    <property type="nucleotide sequence ID" value="NZ_JAGIOO010000001.1"/>
</dbReference>
<protein>
    <submittedName>
        <fullName evidence="1">Uncharacterized protein</fullName>
    </submittedName>
</protein>
<dbReference type="EMBL" id="JAGIOO010000001">
    <property type="protein sequence ID" value="MBP2477632.1"/>
    <property type="molecule type" value="Genomic_DNA"/>
</dbReference>
<dbReference type="Proteomes" id="UP001519363">
    <property type="component" value="Unassembled WGS sequence"/>
</dbReference>
<proteinExistence type="predicted"/>
<comment type="caution">
    <text evidence="1">The sequence shown here is derived from an EMBL/GenBank/DDBJ whole genome shotgun (WGS) entry which is preliminary data.</text>
</comment>
<keyword evidence="2" id="KW-1185">Reference proteome</keyword>
<accession>A0ABS5AN15</accession>
<evidence type="ECO:0000313" key="2">
    <source>
        <dbReference type="Proteomes" id="UP001519363"/>
    </source>
</evidence>
<gene>
    <name evidence="1" type="ORF">JOF53_006504</name>
</gene>
<organism evidence="1 2">
    <name type="scientific">Crossiella equi</name>
    <dbReference type="NCBI Taxonomy" id="130796"/>
    <lineage>
        <taxon>Bacteria</taxon>
        <taxon>Bacillati</taxon>
        <taxon>Actinomycetota</taxon>
        <taxon>Actinomycetes</taxon>
        <taxon>Pseudonocardiales</taxon>
        <taxon>Pseudonocardiaceae</taxon>
        <taxon>Crossiella</taxon>
    </lineage>
</organism>
<evidence type="ECO:0000313" key="1">
    <source>
        <dbReference type="EMBL" id="MBP2477632.1"/>
    </source>
</evidence>